<dbReference type="RefSeq" id="WP_119034713.1">
    <property type="nucleotide sequence ID" value="NZ_QXDC01000002.1"/>
</dbReference>
<organism evidence="5 6">
    <name type="scientific">Hephaestia caeni</name>
    <dbReference type="NCBI Taxonomy" id="645617"/>
    <lineage>
        <taxon>Bacteria</taxon>
        <taxon>Pseudomonadati</taxon>
        <taxon>Pseudomonadota</taxon>
        <taxon>Alphaproteobacteria</taxon>
        <taxon>Sphingomonadales</taxon>
        <taxon>Sphingomonadaceae</taxon>
        <taxon>Hephaestia</taxon>
    </lineage>
</organism>
<dbReference type="PROSITE" id="PS50887">
    <property type="entry name" value="GGDEF"/>
    <property type="match status" value="1"/>
</dbReference>
<evidence type="ECO:0000256" key="2">
    <source>
        <dbReference type="ARBA" id="ARBA00034247"/>
    </source>
</evidence>
<dbReference type="AlphaFoldDB" id="A0A397PLR5"/>
<feature type="transmembrane region" description="Helical" evidence="3">
    <location>
        <begin position="166"/>
        <end position="187"/>
    </location>
</feature>
<dbReference type="SMART" id="SM00267">
    <property type="entry name" value="GGDEF"/>
    <property type="match status" value="1"/>
</dbReference>
<dbReference type="InterPro" id="IPR050469">
    <property type="entry name" value="Diguanylate_Cyclase"/>
</dbReference>
<sequence length="400" mass="42419">MRTEPIVQAERDAFLRTQIDAVYGLNLPLIVMDALGCVLIASFCWSAATAPALGLWLSINAVAMMVRAAIAFAYRTGRLPAIGTRGWAAALVAGAAFDGMMWGAAIVWVVATGSDNQVMVVMCVALSALTLSIANIAYWPVYAAFAAPVSLSAAFGFALSDRYGSVLLSIGAVAMTAALLMISHRLARSVLRAQRLAVDNQHLIDSLAQRSRDLEEACRILEEVSRTDPLTGLANRRSGDACLAREWARAQRYGGALGVIAIDVDRFKRYNDTHGHAEGDRCLQAVARIIAEAPRGPADLAVRPGGEEFMLIFPGAALEDLRPIAERLRRRIERDTAASALMLREGVTVSLGLASVESAPGLSPDDLVRAADAALYSAKMSGRNRLACAPAGEITAAAAA</sequence>
<gene>
    <name evidence="5" type="ORF">DFR49_1167</name>
</gene>
<keyword evidence="6" id="KW-1185">Reference proteome</keyword>
<dbReference type="PANTHER" id="PTHR45138">
    <property type="entry name" value="REGULATORY COMPONENTS OF SENSORY TRANSDUCTION SYSTEM"/>
    <property type="match status" value="1"/>
</dbReference>
<feature type="transmembrane region" description="Helical" evidence="3">
    <location>
        <begin position="86"/>
        <end position="111"/>
    </location>
</feature>
<comment type="catalytic activity">
    <reaction evidence="2">
        <text>2 GTP = 3',3'-c-di-GMP + 2 diphosphate</text>
        <dbReference type="Rhea" id="RHEA:24898"/>
        <dbReference type="ChEBI" id="CHEBI:33019"/>
        <dbReference type="ChEBI" id="CHEBI:37565"/>
        <dbReference type="ChEBI" id="CHEBI:58805"/>
        <dbReference type="EC" id="2.7.7.65"/>
    </reaction>
</comment>
<dbReference type="EMBL" id="QXDC01000002">
    <property type="protein sequence ID" value="RIA46621.1"/>
    <property type="molecule type" value="Genomic_DNA"/>
</dbReference>
<dbReference type="Pfam" id="PF00990">
    <property type="entry name" value="GGDEF"/>
    <property type="match status" value="1"/>
</dbReference>
<dbReference type="GO" id="GO:0043709">
    <property type="term" value="P:cell adhesion involved in single-species biofilm formation"/>
    <property type="evidence" value="ECO:0007669"/>
    <property type="project" value="TreeGrafter"/>
</dbReference>
<keyword evidence="3" id="KW-0812">Transmembrane</keyword>
<keyword evidence="3" id="KW-0472">Membrane</keyword>
<dbReference type="SUPFAM" id="SSF55073">
    <property type="entry name" value="Nucleotide cyclase"/>
    <property type="match status" value="1"/>
</dbReference>
<dbReference type="EC" id="2.7.7.65" evidence="1"/>
<dbReference type="GO" id="GO:0005886">
    <property type="term" value="C:plasma membrane"/>
    <property type="evidence" value="ECO:0007669"/>
    <property type="project" value="TreeGrafter"/>
</dbReference>
<dbReference type="CDD" id="cd01949">
    <property type="entry name" value="GGDEF"/>
    <property type="match status" value="1"/>
</dbReference>
<evidence type="ECO:0000259" key="4">
    <source>
        <dbReference type="PROSITE" id="PS50887"/>
    </source>
</evidence>
<dbReference type="FunFam" id="3.30.70.270:FF:000001">
    <property type="entry name" value="Diguanylate cyclase domain protein"/>
    <property type="match status" value="1"/>
</dbReference>
<evidence type="ECO:0000313" key="6">
    <source>
        <dbReference type="Proteomes" id="UP000266568"/>
    </source>
</evidence>
<dbReference type="GO" id="GO:1902201">
    <property type="term" value="P:negative regulation of bacterial-type flagellum-dependent cell motility"/>
    <property type="evidence" value="ECO:0007669"/>
    <property type="project" value="TreeGrafter"/>
</dbReference>
<proteinExistence type="predicted"/>
<accession>A0A397PLR5</accession>
<dbReference type="InterPro" id="IPR043128">
    <property type="entry name" value="Rev_trsase/Diguanyl_cyclase"/>
</dbReference>
<dbReference type="InterPro" id="IPR029787">
    <property type="entry name" value="Nucleotide_cyclase"/>
</dbReference>
<feature type="transmembrane region" description="Helical" evidence="3">
    <location>
        <begin position="21"/>
        <end position="48"/>
    </location>
</feature>
<feature type="domain" description="GGDEF" evidence="4">
    <location>
        <begin position="255"/>
        <end position="391"/>
    </location>
</feature>
<dbReference type="Proteomes" id="UP000266568">
    <property type="component" value="Unassembled WGS sequence"/>
</dbReference>
<protein>
    <recommendedName>
        <fullName evidence="1">diguanylate cyclase</fullName>
        <ecNumber evidence="1">2.7.7.65</ecNumber>
    </recommendedName>
</protein>
<evidence type="ECO:0000256" key="3">
    <source>
        <dbReference type="SAM" id="Phobius"/>
    </source>
</evidence>
<keyword evidence="3" id="KW-1133">Transmembrane helix</keyword>
<dbReference type="InterPro" id="IPR000160">
    <property type="entry name" value="GGDEF_dom"/>
</dbReference>
<reference evidence="5 6" key="1">
    <citation type="submission" date="2018-08" db="EMBL/GenBank/DDBJ databases">
        <title>Genomic Encyclopedia of Type Strains, Phase IV (KMG-IV): sequencing the most valuable type-strain genomes for metagenomic binning, comparative biology and taxonomic classification.</title>
        <authorList>
            <person name="Goeker M."/>
        </authorList>
    </citation>
    <scope>NUCLEOTIDE SEQUENCE [LARGE SCALE GENOMIC DNA]</scope>
    <source>
        <strain evidence="5 6">DSM 25527</strain>
    </source>
</reference>
<dbReference type="NCBIfam" id="TIGR00254">
    <property type="entry name" value="GGDEF"/>
    <property type="match status" value="1"/>
</dbReference>
<dbReference type="GO" id="GO:0052621">
    <property type="term" value="F:diguanylate cyclase activity"/>
    <property type="evidence" value="ECO:0007669"/>
    <property type="project" value="UniProtKB-EC"/>
</dbReference>
<name>A0A397PLR5_9SPHN</name>
<feature type="transmembrane region" description="Helical" evidence="3">
    <location>
        <begin position="141"/>
        <end position="160"/>
    </location>
</feature>
<evidence type="ECO:0000256" key="1">
    <source>
        <dbReference type="ARBA" id="ARBA00012528"/>
    </source>
</evidence>
<dbReference type="Gene3D" id="3.30.70.270">
    <property type="match status" value="1"/>
</dbReference>
<evidence type="ECO:0000313" key="5">
    <source>
        <dbReference type="EMBL" id="RIA46621.1"/>
    </source>
</evidence>
<feature type="transmembrane region" description="Helical" evidence="3">
    <location>
        <begin position="54"/>
        <end position="74"/>
    </location>
</feature>
<dbReference type="OrthoDB" id="9812260at2"/>
<comment type="caution">
    <text evidence="5">The sequence shown here is derived from an EMBL/GenBank/DDBJ whole genome shotgun (WGS) entry which is preliminary data.</text>
</comment>
<dbReference type="PANTHER" id="PTHR45138:SF9">
    <property type="entry name" value="DIGUANYLATE CYCLASE DGCM-RELATED"/>
    <property type="match status" value="1"/>
</dbReference>